<dbReference type="AlphaFoldDB" id="A0AAD8M3B5"/>
<reference evidence="1" key="1">
    <citation type="submission" date="2023-02" db="EMBL/GenBank/DDBJ databases">
        <title>Genome of toxic invasive species Heracleum sosnowskyi carries increased number of genes despite the absence of recent whole-genome duplications.</title>
        <authorList>
            <person name="Schelkunov M."/>
            <person name="Shtratnikova V."/>
            <person name="Makarenko M."/>
            <person name="Klepikova A."/>
            <person name="Omelchenko D."/>
            <person name="Novikova G."/>
            <person name="Obukhova E."/>
            <person name="Bogdanov V."/>
            <person name="Penin A."/>
            <person name="Logacheva M."/>
        </authorList>
    </citation>
    <scope>NUCLEOTIDE SEQUENCE</scope>
    <source>
        <strain evidence="1">Hsosn_3</strain>
        <tissue evidence="1">Leaf</tissue>
    </source>
</reference>
<dbReference type="EMBL" id="JAUIZM010000011">
    <property type="protein sequence ID" value="KAK1357753.1"/>
    <property type="molecule type" value="Genomic_DNA"/>
</dbReference>
<protein>
    <submittedName>
        <fullName evidence="1">Uncharacterized protein</fullName>
    </submittedName>
</protein>
<name>A0AAD8M3B5_9APIA</name>
<sequence>MDYLINNFPIDEKYPLIGEHRFLYSVLPIAVTVGKTCIVLIDLVEEEAFSPIKDHLVKKEAFDQSFLYYNMIDGFQPAFFDVKVYDSRSFMTKMDYLINSFLIDEKYPFYRRTSFPVISASPFTSRSLLIFDKDSNYFYFSYYDEENNLIKVLVSRYSVLPIAVTVGKTCIVLVDLVEEEAFSHTKDHLVKKEAFDHSFLYYNMIDGFQPEEVPYSRGHLISDVDSLLKINPRNIESPDHSVIFNRILGRLWVFNLAEARVSYSVLRRLEAPSTVTPALPLKLAESIFQDSSTSDVPRVSFTPAVSRVSSTSVVP</sequence>
<dbReference type="Proteomes" id="UP001237642">
    <property type="component" value="Unassembled WGS sequence"/>
</dbReference>
<proteinExistence type="predicted"/>
<gene>
    <name evidence="1" type="ORF">POM88_051009</name>
</gene>
<evidence type="ECO:0000313" key="1">
    <source>
        <dbReference type="EMBL" id="KAK1357753.1"/>
    </source>
</evidence>
<comment type="caution">
    <text evidence="1">The sequence shown here is derived from an EMBL/GenBank/DDBJ whole genome shotgun (WGS) entry which is preliminary data.</text>
</comment>
<accession>A0AAD8M3B5</accession>
<organism evidence="1 2">
    <name type="scientific">Heracleum sosnowskyi</name>
    <dbReference type="NCBI Taxonomy" id="360622"/>
    <lineage>
        <taxon>Eukaryota</taxon>
        <taxon>Viridiplantae</taxon>
        <taxon>Streptophyta</taxon>
        <taxon>Embryophyta</taxon>
        <taxon>Tracheophyta</taxon>
        <taxon>Spermatophyta</taxon>
        <taxon>Magnoliopsida</taxon>
        <taxon>eudicotyledons</taxon>
        <taxon>Gunneridae</taxon>
        <taxon>Pentapetalae</taxon>
        <taxon>asterids</taxon>
        <taxon>campanulids</taxon>
        <taxon>Apiales</taxon>
        <taxon>Apiaceae</taxon>
        <taxon>Apioideae</taxon>
        <taxon>apioid superclade</taxon>
        <taxon>Tordylieae</taxon>
        <taxon>Tordyliinae</taxon>
        <taxon>Heracleum</taxon>
    </lineage>
</organism>
<evidence type="ECO:0000313" key="2">
    <source>
        <dbReference type="Proteomes" id="UP001237642"/>
    </source>
</evidence>
<keyword evidence="2" id="KW-1185">Reference proteome</keyword>
<reference evidence="1" key="2">
    <citation type="submission" date="2023-05" db="EMBL/GenBank/DDBJ databases">
        <authorList>
            <person name="Schelkunov M.I."/>
        </authorList>
    </citation>
    <scope>NUCLEOTIDE SEQUENCE</scope>
    <source>
        <strain evidence="1">Hsosn_3</strain>
        <tissue evidence="1">Leaf</tissue>
    </source>
</reference>